<dbReference type="SUPFAM" id="SSF55874">
    <property type="entry name" value="ATPase domain of HSP90 chaperone/DNA topoisomerase II/histidine kinase"/>
    <property type="match status" value="1"/>
</dbReference>
<dbReference type="GO" id="GO:0005524">
    <property type="term" value="F:ATP binding"/>
    <property type="evidence" value="ECO:0007669"/>
    <property type="project" value="UniProtKB-KW"/>
</dbReference>
<dbReference type="RefSeq" id="WP_322777012.1">
    <property type="nucleotide sequence ID" value="NZ_JARJFB010000081.1"/>
</dbReference>
<gene>
    <name evidence="9" type="ORF">Megvenef_01084</name>
</gene>
<keyword evidence="4" id="KW-0547">Nucleotide-binding</keyword>
<dbReference type="InterPro" id="IPR036890">
    <property type="entry name" value="HATPase_C_sf"/>
</dbReference>
<organism evidence="9 10">
    <name type="scientific">Candidatus Megaera venefica</name>
    <dbReference type="NCBI Taxonomy" id="2055910"/>
    <lineage>
        <taxon>Bacteria</taxon>
        <taxon>Pseudomonadati</taxon>
        <taxon>Pseudomonadota</taxon>
        <taxon>Alphaproteobacteria</taxon>
        <taxon>Rickettsiales</taxon>
        <taxon>Rickettsiaceae</taxon>
        <taxon>Candidatus Megaera</taxon>
    </lineage>
</organism>
<dbReference type="Gene3D" id="3.30.565.10">
    <property type="entry name" value="Histidine kinase-like ATPase, C-terminal domain"/>
    <property type="match status" value="1"/>
</dbReference>
<comment type="caution">
    <text evidence="9">The sequence shown here is derived from an EMBL/GenBank/DDBJ whole genome shotgun (WGS) entry which is preliminary data.</text>
</comment>
<evidence type="ECO:0000256" key="3">
    <source>
        <dbReference type="ARBA" id="ARBA00022679"/>
    </source>
</evidence>
<dbReference type="InterPro" id="IPR004358">
    <property type="entry name" value="Sig_transdc_His_kin-like_C"/>
</dbReference>
<name>A0ABU5ND89_9RICK</name>
<evidence type="ECO:0000256" key="5">
    <source>
        <dbReference type="ARBA" id="ARBA00022777"/>
    </source>
</evidence>
<reference evidence="9 10" key="1">
    <citation type="submission" date="2023-03" db="EMBL/GenBank/DDBJ databases">
        <title>Host association and intracellularity evolved multiple times independently in the Rickettsiales.</title>
        <authorList>
            <person name="Castelli M."/>
            <person name="Nardi T."/>
            <person name="Gammuto L."/>
            <person name="Bellinzona G."/>
            <person name="Sabaneyeva E."/>
            <person name="Potekhin A."/>
            <person name="Serra V."/>
            <person name="Petroni G."/>
            <person name="Sassera D."/>
        </authorList>
    </citation>
    <scope>NUCLEOTIDE SEQUENCE [LARGE SCALE GENOMIC DNA]</scope>
    <source>
        <strain evidence="9 10">Sr 2-6</strain>
    </source>
</reference>
<evidence type="ECO:0000313" key="9">
    <source>
        <dbReference type="EMBL" id="MEA0971111.1"/>
    </source>
</evidence>
<dbReference type="EC" id="2.7.13.3" evidence="2"/>
<evidence type="ECO:0000256" key="7">
    <source>
        <dbReference type="ARBA" id="ARBA00023012"/>
    </source>
</evidence>
<sequence>MIQGDKIALIQLFQNLISNALKFNIDSVKIRIWSEQTNKDYINIYIQDNGIGIAEDKVTDIFLPFQRLNEAQSFEGFGLGLALCQMVIDQHMANISVKSKVNQGSIFCMEFPTNP</sequence>
<accession>A0ABU5ND89</accession>
<comment type="catalytic activity">
    <reaction evidence="1">
        <text>ATP + protein L-histidine = ADP + protein N-phospho-L-histidine.</text>
        <dbReference type="EC" id="2.7.13.3"/>
    </reaction>
</comment>
<dbReference type="PROSITE" id="PS50109">
    <property type="entry name" value="HIS_KIN"/>
    <property type="match status" value="1"/>
</dbReference>
<evidence type="ECO:0000256" key="6">
    <source>
        <dbReference type="ARBA" id="ARBA00022840"/>
    </source>
</evidence>
<dbReference type="PANTHER" id="PTHR42878:SF7">
    <property type="entry name" value="SENSOR HISTIDINE KINASE GLRK"/>
    <property type="match status" value="1"/>
</dbReference>
<evidence type="ECO:0000313" key="10">
    <source>
        <dbReference type="Proteomes" id="UP001291687"/>
    </source>
</evidence>
<dbReference type="InterPro" id="IPR050351">
    <property type="entry name" value="BphY/WalK/GraS-like"/>
</dbReference>
<dbReference type="EMBL" id="JARJFB010000081">
    <property type="protein sequence ID" value="MEA0971111.1"/>
    <property type="molecule type" value="Genomic_DNA"/>
</dbReference>
<keyword evidence="6 9" id="KW-0067">ATP-binding</keyword>
<dbReference type="InterPro" id="IPR003594">
    <property type="entry name" value="HATPase_dom"/>
</dbReference>
<dbReference type="PRINTS" id="PR00344">
    <property type="entry name" value="BCTRLSENSOR"/>
</dbReference>
<dbReference type="InterPro" id="IPR005467">
    <property type="entry name" value="His_kinase_dom"/>
</dbReference>
<evidence type="ECO:0000256" key="4">
    <source>
        <dbReference type="ARBA" id="ARBA00022741"/>
    </source>
</evidence>
<dbReference type="PANTHER" id="PTHR42878">
    <property type="entry name" value="TWO-COMPONENT HISTIDINE KINASE"/>
    <property type="match status" value="1"/>
</dbReference>
<dbReference type="Pfam" id="PF02518">
    <property type="entry name" value="HATPase_c"/>
    <property type="match status" value="1"/>
</dbReference>
<keyword evidence="7" id="KW-0902">Two-component regulatory system</keyword>
<keyword evidence="5" id="KW-0418">Kinase</keyword>
<dbReference type="Proteomes" id="UP001291687">
    <property type="component" value="Unassembled WGS sequence"/>
</dbReference>
<evidence type="ECO:0000256" key="1">
    <source>
        <dbReference type="ARBA" id="ARBA00000085"/>
    </source>
</evidence>
<keyword evidence="3" id="KW-0808">Transferase</keyword>
<dbReference type="CDD" id="cd00075">
    <property type="entry name" value="HATPase"/>
    <property type="match status" value="1"/>
</dbReference>
<protein>
    <recommendedName>
        <fullName evidence="2">histidine kinase</fullName>
        <ecNumber evidence="2">2.7.13.3</ecNumber>
    </recommendedName>
</protein>
<proteinExistence type="predicted"/>
<evidence type="ECO:0000256" key="2">
    <source>
        <dbReference type="ARBA" id="ARBA00012438"/>
    </source>
</evidence>
<keyword evidence="10" id="KW-1185">Reference proteome</keyword>
<feature type="domain" description="Histidine kinase" evidence="8">
    <location>
        <begin position="1"/>
        <end position="115"/>
    </location>
</feature>
<dbReference type="SMART" id="SM00387">
    <property type="entry name" value="HATPase_c"/>
    <property type="match status" value="1"/>
</dbReference>
<evidence type="ECO:0000259" key="8">
    <source>
        <dbReference type="PROSITE" id="PS50109"/>
    </source>
</evidence>